<dbReference type="InterPro" id="IPR012677">
    <property type="entry name" value="Nucleotide-bd_a/b_plait_sf"/>
</dbReference>
<dbReference type="InterPro" id="IPR035979">
    <property type="entry name" value="RBD_domain_sf"/>
</dbReference>
<accession>G0TSL7</accession>
<sequence>MDDRPRLVEPGPVSRGTANVIIVHGFPWYTTEAQARDYMQQLHPSNVSPATTRFYTNPTNGRSRGICFVEYGPKHRGAGTATRTVKGAPAPPTSQQSSGDDVDHTVLMKDLIEENAYERHFLRAVLYHLTSQNWDRGGRLPDLPTDPPPLVGARGGVLEGYGDEGFTVRCGAMLWLANTVTPGGNASMQALRKRLREESEAAKEEARTA</sequence>
<protein>
    <recommendedName>
        <fullName evidence="3">RRM domain-containing protein</fullName>
    </recommendedName>
</protein>
<gene>
    <name evidence="2" type="ORF">TVY486_0301340</name>
</gene>
<proteinExistence type="predicted"/>
<evidence type="ECO:0000256" key="1">
    <source>
        <dbReference type="SAM" id="MobiDB-lite"/>
    </source>
</evidence>
<evidence type="ECO:0000313" key="2">
    <source>
        <dbReference type="EMBL" id="CCC46944.1"/>
    </source>
</evidence>
<dbReference type="EMBL" id="HE573019">
    <property type="protein sequence ID" value="CCC46944.1"/>
    <property type="molecule type" value="Genomic_DNA"/>
</dbReference>
<dbReference type="Gene3D" id="3.30.70.330">
    <property type="match status" value="1"/>
</dbReference>
<dbReference type="OMA" id="EGFTVRC"/>
<dbReference type="VEuPathDB" id="TriTrypDB:TvY486_0301340"/>
<dbReference type="AlphaFoldDB" id="G0TSL7"/>
<organism evidence="2">
    <name type="scientific">Trypanosoma vivax (strain Y486)</name>
    <dbReference type="NCBI Taxonomy" id="1055687"/>
    <lineage>
        <taxon>Eukaryota</taxon>
        <taxon>Discoba</taxon>
        <taxon>Euglenozoa</taxon>
        <taxon>Kinetoplastea</taxon>
        <taxon>Metakinetoplastina</taxon>
        <taxon>Trypanosomatida</taxon>
        <taxon>Trypanosomatidae</taxon>
        <taxon>Trypanosoma</taxon>
        <taxon>Duttonella</taxon>
    </lineage>
</organism>
<dbReference type="SUPFAM" id="SSF54928">
    <property type="entry name" value="RNA-binding domain, RBD"/>
    <property type="match status" value="1"/>
</dbReference>
<dbReference type="GO" id="GO:0003676">
    <property type="term" value="F:nucleic acid binding"/>
    <property type="evidence" value="ECO:0007669"/>
    <property type="project" value="InterPro"/>
</dbReference>
<reference evidence="2" key="1">
    <citation type="journal article" date="2012" name="Proc. Natl. Acad. Sci. U.S.A.">
        <title>Antigenic diversity is generated by distinct evolutionary mechanisms in African trypanosome species.</title>
        <authorList>
            <person name="Jackson A.P."/>
            <person name="Berry A."/>
            <person name="Aslett M."/>
            <person name="Allison H.C."/>
            <person name="Burton P."/>
            <person name="Vavrova-Anderson J."/>
            <person name="Brown R."/>
            <person name="Browne H."/>
            <person name="Corton N."/>
            <person name="Hauser H."/>
            <person name="Gamble J."/>
            <person name="Gilderthorp R."/>
            <person name="Marcello L."/>
            <person name="McQuillan J."/>
            <person name="Otto T.D."/>
            <person name="Quail M.A."/>
            <person name="Sanders M.J."/>
            <person name="van Tonder A."/>
            <person name="Ginger M.L."/>
            <person name="Field M.C."/>
            <person name="Barry J.D."/>
            <person name="Hertz-Fowler C."/>
            <person name="Berriman M."/>
        </authorList>
    </citation>
    <scope>NUCLEOTIDE SEQUENCE</scope>
    <source>
        <strain evidence="2">Y486</strain>
    </source>
</reference>
<evidence type="ECO:0008006" key="3">
    <source>
        <dbReference type="Google" id="ProtNLM"/>
    </source>
</evidence>
<feature type="region of interest" description="Disordered" evidence="1">
    <location>
        <begin position="78"/>
        <end position="101"/>
    </location>
</feature>
<name>G0TSL7_TRYVY</name>